<dbReference type="PATRIC" id="fig|1397108.4.peg.2896"/>
<sequence length="59" mass="6381">MIEVLSNACHTRVAVIHSGSDKRRFARNVTERQRGEGGCSSVETILSIVVKGEASDCYG</sequence>
<name>A0A0P0AD13_9RHOB</name>
<dbReference type="KEGG" id="cmar:IMCC12053_2833"/>
<gene>
    <name evidence="1" type="ORF">IMCC12053_2833</name>
</gene>
<dbReference type="EMBL" id="CP012023">
    <property type="protein sequence ID" value="ALI56780.1"/>
    <property type="molecule type" value="Genomic_DNA"/>
</dbReference>
<dbReference type="RefSeq" id="WP_062220026.1">
    <property type="nucleotide sequence ID" value="NZ_CP012023.1"/>
</dbReference>
<dbReference type="Proteomes" id="UP000064920">
    <property type="component" value="Chromosome"/>
</dbReference>
<dbReference type="AlphaFoldDB" id="A0A0P0AD13"/>
<protein>
    <submittedName>
        <fullName evidence="1">Uncharacterized protein</fullName>
    </submittedName>
</protein>
<accession>A0A0P0AD13</accession>
<reference evidence="1 2" key="1">
    <citation type="submission" date="2015-05" db="EMBL/GenBank/DDBJ databases">
        <authorList>
            <person name="Wang D.B."/>
            <person name="Wang M."/>
        </authorList>
    </citation>
    <scope>NUCLEOTIDE SEQUENCE [LARGE SCALE GENOMIC DNA]</scope>
    <source>
        <strain evidence="1 2">IMCC 12053</strain>
    </source>
</reference>
<evidence type="ECO:0000313" key="1">
    <source>
        <dbReference type="EMBL" id="ALI56780.1"/>
    </source>
</evidence>
<keyword evidence="2" id="KW-1185">Reference proteome</keyword>
<proteinExistence type="predicted"/>
<organism evidence="1 2">
    <name type="scientific">Celeribacter marinus</name>
    <dbReference type="NCBI Taxonomy" id="1397108"/>
    <lineage>
        <taxon>Bacteria</taxon>
        <taxon>Pseudomonadati</taxon>
        <taxon>Pseudomonadota</taxon>
        <taxon>Alphaproteobacteria</taxon>
        <taxon>Rhodobacterales</taxon>
        <taxon>Roseobacteraceae</taxon>
        <taxon>Celeribacter</taxon>
    </lineage>
</organism>
<evidence type="ECO:0000313" key="2">
    <source>
        <dbReference type="Proteomes" id="UP000064920"/>
    </source>
</evidence>